<dbReference type="EMBL" id="OV170229">
    <property type="protein sequence ID" value="CAH0731572.1"/>
    <property type="molecule type" value="Genomic_DNA"/>
</dbReference>
<dbReference type="Proteomes" id="UP000838878">
    <property type="component" value="Chromosome 9"/>
</dbReference>
<dbReference type="AlphaFoldDB" id="A0A8J9V5A3"/>
<evidence type="ECO:0000313" key="1">
    <source>
        <dbReference type="EMBL" id="CAH0731572.1"/>
    </source>
</evidence>
<gene>
    <name evidence="1" type="ORF">BINO364_LOCUS16404</name>
</gene>
<organism evidence="1 2">
    <name type="scientific">Brenthis ino</name>
    <name type="common">lesser marbled fritillary</name>
    <dbReference type="NCBI Taxonomy" id="405034"/>
    <lineage>
        <taxon>Eukaryota</taxon>
        <taxon>Metazoa</taxon>
        <taxon>Ecdysozoa</taxon>
        <taxon>Arthropoda</taxon>
        <taxon>Hexapoda</taxon>
        <taxon>Insecta</taxon>
        <taxon>Pterygota</taxon>
        <taxon>Neoptera</taxon>
        <taxon>Endopterygota</taxon>
        <taxon>Lepidoptera</taxon>
        <taxon>Glossata</taxon>
        <taxon>Ditrysia</taxon>
        <taxon>Papilionoidea</taxon>
        <taxon>Nymphalidae</taxon>
        <taxon>Heliconiinae</taxon>
        <taxon>Argynnini</taxon>
        <taxon>Brenthis</taxon>
    </lineage>
</organism>
<dbReference type="OrthoDB" id="6920119at2759"/>
<proteinExistence type="predicted"/>
<accession>A0A8J9V5A3</accession>
<keyword evidence="2" id="KW-1185">Reference proteome</keyword>
<reference evidence="1" key="1">
    <citation type="submission" date="2021-12" db="EMBL/GenBank/DDBJ databases">
        <authorList>
            <person name="Martin H S."/>
        </authorList>
    </citation>
    <scope>NUCLEOTIDE SEQUENCE</scope>
</reference>
<evidence type="ECO:0000313" key="2">
    <source>
        <dbReference type="Proteomes" id="UP000838878"/>
    </source>
</evidence>
<sequence length="135" mass="15184">MTAKHGIIQVWKDNVPRVGINHNSRVSRVQILVMKGWVVFFVGLVMVNGSEFPERECCDPIYPPNTATTAAAPVTHPVSRVSVSVTKRCVIAKWRDKVSGVINVTPRRSDSFDTIVLHFSYEVRSKLKFDLNFGK</sequence>
<protein>
    <submittedName>
        <fullName evidence="1">Uncharacterized protein</fullName>
    </submittedName>
</protein>
<name>A0A8J9V5A3_9NEOP</name>
<feature type="non-terminal residue" evidence="1">
    <location>
        <position position="135"/>
    </location>
</feature>